<feature type="compositionally biased region" description="Gly residues" evidence="1">
    <location>
        <begin position="142"/>
        <end position="153"/>
    </location>
</feature>
<gene>
    <name evidence="2" type="ORF">BAE44_0017430</name>
</gene>
<evidence type="ECO:0000256" key="1">
    <source>
        <dbReference type="SAM" id="MobiDB-lite"/>
    </source>
</evidence>
<name>A0A1E5V8V1_9POAL</name>
<evidence type="ECO:0000313" key="2">
    <source>
        <dbReference type="EMBL" id="OEL21551.1"/>
    </source>
</evidence>
<organism evidence="2 3">
    <name type="scientific">Dichanthelium oligosanthes</name>
    <dbReference type="NCBI Taxonomy" id="888268"/>
    <lineage>
        <taxon>Eukaryota</taxon>
        <taxon>Viridiplantae</taxon>
        <taxon>Streptophyta</taxon>
        <taxon>Embryophyta</taxon>
        <taxon>Tracheophyta</taxon>
        <taxon>Spermatophyta</taxon>
        <taxon>Magnoliopsida</taxon>
        <taxon>Liliopsida</taxon>
        <taxon>Poales</taxon>
        <taxon>Poaceae</taxon>
        <taxon>PACMAD clade</taxon>
        <taxon>Panicoideae</taxon>
        <taxon>Panicodae</taxon>
        <taxon>Paniceae</taxon>
        <taxon>Dichantheliinae</taxon>
        <taxon>Dichanthelium</taxon>
    </lineage>
</organism>
<dbReference type="STRING" id="888268.A0A1E5V8V1"/>
<accession>A0A1E5V8V1</accession>
<dbReference type="Proteomes" id="UP000095767">
    <property type="component" value="Unassembled WGS sequence"/>
</dbReference>
<protein>
    <submittedName>
        <fullName evidence="2">Uncharacterized protein</fullName>
    </submittedName>
</protein>
<feature type="compositionally biased region" description="Low complexity" evidence="1">
    <location>
        <begin position="108"/>
        <end position="128"/>
    </location>
</feature>
<dbReference type="AlphaFoldDB" id="A0A1E5V8V1"/>
<dbReference type="EMBL" id="LWDX02047611">
    <property type="protein sequence ID" value="OEL21551.1"/>
    <property type="molecule type" value="Genomic_DNA"/>
</dbReference>
<keyword evidence="3" id="KW-1185">Reference proteome</keyword>
<reference evidence="2 3" key="1">
    <citation type="submission" date="2016-09" db="EMBL/GenBank/DDBJ databases">
        <title>The draft genome of Dichanthelium oligosanthes: A C3 panicoid grass species.</title>
        <authorList>
            <person name="Studer A.J."/>
            <person name="Schnable J.C."/>
            <person name="Brutnell T.P."/>
        </authorList>
    </citation>
    <scope>NUCLEOTIDE SEQUENCE [LARGE SCALE GENOMIC DNA]</scope>
    <source>
        <strain evidence="3">cv. Kellogg 1175</strain>
        <tissue evidence="2">Leaf</tissue>
    </source>
</reference>
<proteinExistence type="predicted"/>
<evidence type="ECO:0000313" key="3">
    <source>
        <dbReference type="Proteomes" id="UP000095767"/>
    </source>
</evidence>
<dbReference type="OrthoDB" id="10693460at2759"/>
<sequence>MDSALASHEAALRHLLVGVDDAVPESMAAWLAVAARRLSGSLTIKSQVKNTNEDSGESGKRGIFQLLCFERATTVSLDLGFLGLSLPPTGAFAQLTGLSLQRVRFHGPASSATPSPRRSARACGSSASVTPVGWPISPSAPGGTGRRGGGAGAGAAEPRRPALAGAVV</sequence>
<feature type="region of interest" description="Disordered" evidence="1">
    <location>
        <begin position="106"/>
        <end position="168"/>
    </location>
</feature>
<comment type="caution">
    <text evidence="2">The sequence shown here is derived from an EMBL/GenBank/DDBJ whole genome shotgun (WGS) entry which is preliminary data.</text>
</comment>